<protein>
    <recommendedName>
        <fullName evidence="8">GP-PDE domain-containing protein</fullName>
    </recommendedName>
</protein>
<comment type="subcellular location">
    <subcellularLocation>
        <location evidence="1">Membrane</location>
        <topology evidence="1">Multi-pass membrane protein</topology>
    </subcellularLocation>
</comment>
<keyword evidence="6" id="KW-0325">Glycoprotein</keyword>
<evidence type="ECO:0000256" key="7">
    <source>
        <dbReference type="SAM" id="Phobius"/>
    </source>
</evidence>
<evidence type="ECO:0000259" key="8">
    <source>
        <dbReference type="PROSITE" id="PS51704"/>
    </source>
</evidence>
<reference evidence="9" key="1">
    <citation type="submission" date="2021-01" db="EMBL/GenBank/DDBJ databases">
        <authorList>
            <person name="Li R."/>
            <person name="Bekaert M."/>
        </authorList>
    </citation>
    <scope>NUCLEOTIDE SEQUENCE</scope>
    <source>
        <strain evidence="9">Farmed</strain>
    </source>
</reference>
<feature type="transmembrane region" description="Helical" evidence="7">
    <location>
        <begin position="579"/>
        <end position="597"/>
    </location>
</feature>
<dbReference type="AlphaFoldDB" id="A0A812EH19"/>
<accession>A0A812EH19</accession>
<feature type="transmembrane region" description="Helical" evidence="7">
    <location>
        <begin position="127"/>
        <end position="148"/>
    </location>
</feature>
<dbReference type="PANTHER" id="PTHR23344:SF50">
    <property type="entry name" value="GP-PDE DOMAIN-CONTAINING PROTEIN"/>
    <property type="match status" value="1"/>
</dbReference>
<dbReference type="Proteomes" id="UP000597762">
    <property type="component" value="Unassembled WGS sequence"/>
</dbReference>
<keyword evidence="10" id="KW-1185">Reference proteome</keyword>
<feature type="transmembrane region" description="Helical" evidence="7">
    <location>
        <begin position="192"/>
        <end position="214"/>
    </location>
</feature>
<dbReference type="PROSITE" id="PS51257">
    <property type="entry name" value="PROKAR_LIPOPROTEIN"/>
    <property type="match status" value="1"/>
</dbReference>
<organism evidence="9 10">
    <name type="scientific">Acanthosepion pharaonis</name>
    <name type="common">Pharaoh cuttlefish</name>
    <name type="synonym">Sepia pharaonis</name>
    <dbReference type="NCBI Taxonomy" id="158019"/>
    <lineage>
        <taxon>Eukaryota</taxon>
        <taxon>Metazoa</taxon>
        <taxon>Spiralia</taxon>
        <taxon>Lophotrochozoa</taxon>
        <taxon>Mollusca</taxon>
        <taxon>Cephalopoda</taxon>
        <taxon>Coleoidea</taxon>
        <taxon>Decapodiformes</taxon>
        <taxon>Sepiida</taxon>
        <taxon>Sepiina</taxon>
        <taxon>Sepiidae</taxon>
        <taxon>Acanthosepion</taxon>
    </lineage>
</organism>
<feature type="transmembrane region" description="Helical" evidence="7">
    <location>
        <begin position="160"/>
        <end position="180"/>
    </location>
</feature>
<dbReference type="Pfam" id="PF03009">
    <property type="entry name" value="GDPD"/>
    <property type="match status" value="1"/>
</dbReference>
<evidence type="ECO:0000313" key="10">
    <source>
        <dbReference type="Proteomes" id="UP000597762"/>
    </source>
</evidence>
<keyword evidence="4 7" id="KW-1133">Transmembrane helix</keyword>
<proteinExistence type="predicted"/>
<keyword evidence="3" id="KW-0378">Hydrolase</keyword>
<feature type="transmembrane region" description="Helical" evidence="7">
    <location>
        <begin position="494"/>
        <end position="517"/>
    </location>
</feature>
<feature type="transmembrane region" description="Helical" evidence="7">
    <location>
        <begin position="659"/>
        <end position="680"/>
    </location>
</feature>
<dbReference type="Gene3D" id="3.20.20.190">
    <property type="entry name" value="Phosphatidylinositol (PI) phosphodiesterase"/>
    <property type="match status" value="1"/>
</dbReference>
<evidence type="ECO:0000313" key="9">
    <source>
        <dbReference type="EMBL" id="CAE1322467.1"/>
    </source>
</evidence>
<dbReference type="InterPro" id="IPR030395">
    <property type="entry name" value="GP_PDE_dom"/>
</dbReference>
<evidence type="ECO:0000256" key="4">
    <source>
        <dbReference type="ARBA" id="ARBA00022989"/>
    </source>
</evidence>
<evidence type="ECO:0000256" key="1">
    <source>
        <dbReference type="ARBA" id="ARBA00004141"/>
    </source>
</evidence>
<evidence type="ECO:0000256" key="2">
    <source>
        <dbReference type="ARBA" id="ARBA00022692"/>
    </source>
</evidence>
<dbReference type="GO" id="GO:0008081">
    <property type="term" value="F:phosphoric diester hydrolase activity"/>
    <property type="evidence" value="ECO:0007669"/>
    <property type="project" value="InterPro"/>
</dbReference>
<evidence type="ECO:0000256" key="6">
    <source>
        <dbReference type="ARBA" id="ARBA00023180"/>
    </source>
</evidence>
<dbReference type="OrthoDB" id="1058301at2759"/>
<comment type="caution">
    <text evidence="9">The sequence shown here is derived from an EMBL/GenBank/DDBJ whole genome shotgun (WGS) entry which is preliminary data.</text>
</comment>
<keyword evidence="2 7" id="KW-0812">Transmembrane</keyword>
<feature type="transmembrane region" description="Helical" evidence="7">
    <location>
        <begin position="85"/>
        <end position="115"/>
    </location>
</feature>
<keyword evidence="5 7" id="KW-0472">Membrane</keyword>
<dbReference type="PROSITE" id="PS51704">
    <property type="entry name" value="GP_PDE"/>
    <property type="match status" value="1"/>
</dbReference>
<evidence type="ECO:0000256" key="3">
    <source>
        <dbReference type="ARBA" id="ARBA00022801"/>
    </source>
</evidence>
<feature type="transmembrane region" description="Helical" evidence="7">
    <location>
        <begin position="42"/>
        <end position="65"/>
    </location>
</feature>
<gene>
    <name evidence="9" type="ORF">SPHA_72431</name>
</gene>
<evidence type="ECO:0000256" key="5">
    <source>
        <dbReference type="ARBA" id="ARBA00023136"/>
    </source>
</evidence>
<dbReference type="EMBL" id="CAHIKZ030005323">
    <property type="protein sequence ID" value="CAE1322467.1"/>
    <property type="molecule type" value="Genomic_DNA"/>
</dbReference>
<dbReference type="GO" id="GO:0006629">
    <property type="term" value="P:lipid metabolic process"/>
    <property type="evidence" value="ECO:0007669"/>
    <property type="project" value="InterPro"/>
</dbReference>
<dbReference type="SUPFAM" id="SSF51695">
    <property type="entry name" value="PLC-like phosphodiesterases"/>
    <property type="match status" value="1"/>
</dbReference>
<feature type="domain" description="GP-PDE" evidence="8">
    <location>
        <begin position="229"/>
        <end position="485"/>
    </location>
</feature>
<feature type="transmembrane region" description="Helical" evidence="7">
    <location>
        <begin position="634"/>
        <end position="653"/>
    </location>
</feature>
<dbReference type="GO" id="GO:0016020">
    <property type="term" value="C:membrane"/>
    <property type="evidence" value="ECO:0007669"/>
    <property type="project" value="UniProtKB-SubCell"/>
</dbReference>
<dbReference type="PANTHER" id="PTHR23344">
    <property type="entry name" value="GLYCEROPHOSPHORYL DIESTER PHOSPHODIESTERASE"/>
    <property type="match status" value="1"/>
</dbReference>
<dbReference type="InterPro" id="IPR017946">
    <property type="entry name" value="PLC-like_Pdiesterase_TIM-brl"/>
</dbReference>
<name>A0A812EH19_ACAPH</name>
<sequence length="686" mass="79806">MVTHTRLQYYKHNYCLLCITGSLGCRWYRYRQSTRDSRKKDLLLLCILIVTFLYMSFCLYFWLVASNDSNSFNWYISTKFKIKWIPWYTVFLSLTAVVFGYFSILIGLSICHIYVGHQIYIHPIHTVVIIITLITCICFTLFLNTMWPSEWTVVKLSFQIVGPFIHIGLIFIVTLLTWILVKQWYILERFGLKLLIFVSYLALLVGVCVLPLFIDSPCIQPAGRLPRKPQMFAHRGASGIAPENTLIAFQIAANQSVYGFESDVRISFDGIPFIMHDELLRRTTNVDKIFPSRIYDDASTFTFKELSQLNAGSWFLEDDPMNVASSLTDFARSLYQNQTIMKLSDLIQLAIFYNKYLMVDVRPPIREHPYYKRCLNRTIEVILNSGIPHEKIWWLPSSNSDYVKTLNFTQTEIKYEPVDHLYKHNIFHINAPYTELTEQEIQEYSSSNITTNIYLVNSRWFFSLYWCMGVQSVTTDNCHILSKMTRPLWHFTPATYTLIWISVDVLSVIIITIIFIVQRIRLVGTRFNPETISLHSQQTMTILTEPYHSTSRTMKEKLLFTADQLEEDMFSLCPFSLSFYYNSLFPFSLSFYYNSLFPFSLSFYYNSLCPFSLSLSLSYNSLFPFSLSLSYNSLCPFSLSLMILFVPSLSLSYNSLCPFSLSLMILFVPSLSLSLIILFVPSLSLL</sequence>